<dbReference type="InterPro" id="IPR027417">
    <property type="entry name" value="P-loop_NTPase"/>
</dbReference>
<dbReference type="SUPFAM" id="SSF52540">
    <property type="entry name" value="P-loop containing nucleoside triphosphate hydrolases"/>
    <property type="match status" value="1"/>
</dbReference>
<name>A0A099EZ33_9RHOB</name>
<dbReference type="Proteomes" id="UP000029846">
    <property type="component" value="Unassembled WGS sequence"/>
</dbReference>
<dbReference type="Pfam" id="PF05621">
    <property type="entry name" value="TniB"/>
    <property type="match status" value="1"/>
</dbReference>
<dbReference type="EMBL" id="JRKN01000025">
    <property type="protein sequence ID" value="KGJ03177.1"/>
    <property type="molecule type" value="Genomic_DNA"/>
</dbReference>
<accession>A0A099EZ33</accession>
<evidence type="ECO:0000313" key="3">
    <source>
        <dbReference type="Proteomes" id="UP000029846"/>
    </source>
</evidence>
<dbReference type="Gene3D" id="3.40.50.300">
    <property type="entry name" value="P-loop containing nucleotide triphosphate hydrolases"/>
    <property type="match status" value="1"/>
</dbReference>
<reference evidence="2 4" key="3">
    <citation type="submission" date="2016-10" db="EMBL/GenBank/DDBJ databases">
        <authorList>
            <person name="de Groot N.N."/>
        </authorList>
    </citation>
    <scope>NUCLEOTIDE SEQUENCE [LARGE SCALE GENOMIC DNA]</scope>
    <source>
        <strain evidence="2 4">CGMCC 1.6117</strain>
    </source>
</reference>
<protein>
    <submittedName>
        <fullName evidence="2">AAA domain-containing protein</fullName>
    </submittedName>
</protein>
<reference evidence="1 3" key="2">
    <citation type="submission" date="2014-10" db="EMBL/GenBank/DDBJ databases">
        <title>Paracoccus sanguinis sp. nov., isolated from clinical specimens of New York State patients.</title>
        <authorList>
            <person name="Mingle L.A."/>
            <person name="Cole J.A."/>
            <person name="Lapierre P."/>
            <person name="Musser K.A."/>
        </authorList>
    </citation>
    <scope>NUCLEOTIDE SEQUENCE [LARGE SCALE GENOMIC DNA]</scope>
    <source>
        <strain evidence="1 3">JCM 14014</strain>
    </source>
</reference>
<dbReference type="InterPro" id="IPR008868">
    <property type="entry name" value="TniB"/>
</dbReference>
<reference evidence="1 3" key="1">
    <citation type="submission" date="2014-09" db="EMBL/GenBank/DDBJ databases">
        <authorList>
            <person name="McGinnis J.M."/>
            <person name="Wolfgang W.J."/>
        </authorList>
    </citation>
    <scope>NUCLEOTIDE SEQUENCE [LARGE SCALE GENOMIC DNA]</scope>
    <source>
        <strain evidence="1 3">JCM 14014</strain>
    </source>
</reference>
<dbReference type="RefSeq" id="WP_036742780.1">
    <property type="nucleotide sequence ID" value="NZ_FOJO01000023.1"/>
</dbReference>
<dbReference type="Proteomes" id="UP000182312">
    <property type="component" value="Unassembled WGS sequence"/>
</dbReference>
<dbReference type="eggNOG" id="COG3267">
    <property type="taxonomic scope" value="Bacteria"/>
</dbReference>
<evidence type="ECO:0000313" key="4">
    <source>
        <dbReference type="Proteomes" id="UP000182312"/>
    </source>
</evidence>
<dbReference type="AlphaFoldDB" id="A0A099EZ33"/>
<evidence type="ECO:0000313" key="2">
    <source>
        <dbReference type="EMBL" id="SFA59249.1"/>
    </source>
</evidence>
<dbReference type="EMBL" id="FOJO01000023">
    <property type="protein sequence ID" value="SFA59249.1"/>
    <property type="molecule type" value="Genomic_DNA"/>
</dbReference>
<evidence type="ECO:0000313" key="1">
    <source>
        <dbReference type="EMBL" id="KGJ03177.1"/>
    </source>
</evidence>
<sequence length="315" mass="35125">MNDHVAQTALRIADLRGRFITHERYAPLQDRFRLLIEKRLADITAGRTSEAHGIALSGASGTGKSATTAHLLSKMQAYLAGSSLPDATLISLRVPSPATLKFVGQTVLRALGYNLTAERQAWYIWDLVRHQLRERKVLFLHLDEAQDLSARGTRHELDAVASMLKTLMTDADWPVGILLSGTEELENILNHDPQLARRMDTVHFAPLSPVLNVPDVARLIAGYARRADLSLSGEITDITLSERLIHAAAFQFGLVIEMIIASIEVAFLEGSSRLEWRHFTAAYTLRSSCLDAFNPFIVSDYHRIDARKVFTREMA</sequence>
<proteinExistence type="predicted"/>
<gene>
    <name evidence="1" type="ORF">IT41_15240</name>
    <name evidence="2" type="ORF">SAMN04487972_12346</name>
</gene>
<dbReference type="STRING" id="376733.SAMN04487972_12346"/>
<keyword evidence="3" id="KW-1185">Reference proteome</keyword>
<organism evidence="1 3">
    <name type="scientific">Paracoccus halophilus</name>
    <dbReference type="NCBI Taxonomy" id="376733"/>
    <lineage>
        <taxon>Bacteria</taxon>
        <taxon>Pseudomonadati</taxon>
        <taxon>Pseudomonadota</taxon>
        <taxon>Alphaproteobacteria</taxon>
        <taxon>Rhodobacterales</taxon>
        <taxon>Paracoccaceae</taxon>
        <taxon>Paracoccus</taxon>
    </lineage>
</organism>